<dbReference type="Gene3D" id="3.30.1490.220">
    <property type="match status" value="1"/>
</dbReference>
<feature type="binding site" evidence="9">
    <location>
        <position position="67"/>
    </location>
    <ligand>
        <name>1D-myo-inositol 1,3,4-trisphosphate</name>
        <dbReference type="ChEBI" id="CHEBI:58414"/>
    </ligand>
</feature>
<feature type="binding site" evidence="10">
    <location>
        <position position="308"/>
    </location>
    <ligand>
        <name>Mg(2+)</name>
        <dbReference type="ChEBI" id="CHEBI:18420"/>
        <label>2</label>
    </ligand>
</feature>
<dbReference type="FunFam" id="3.30.470.20:FF:000047">
    <property type="entry name" value="Inositol-tetrakisphosphate 1-kinase 4"/>
    <property type="match status" value="1"/>
</dbReference>
<evidence type="ECO:0000256" key="6">
    <source>
        <dbReference type="ARBA" id="ARBA00022840"/>
    </source>
</evidence>
<reference evidence="13 14" key="1">
    <citation type="journal article" date="2007" name="Science">
        <title>Sea anemone genome reveals ancestral eumetazoan gene repertoire and genomic organization.</title>
        <authorList>
            <person name="Putnam N.H."/>
            <person name="Srivastava M."/>
            <person name="Hellsten U."/>
            <person name="Dirks B."/>
            <person name="Chapman J."/>
            <person name="Salamov A."/>
            <person name="Terry A."/>
            <person name="Shapiro H."/>
            <person name="Lindquist E."/>
            <person name="Kapitonov V.V."/>
            <person name="Jurka J."/>
            <person name="Genikhovich G."/>
            <person name="Grigoriev I.V."/>
            <person name="Lucas S.M."/>
            <person name="Steele R.E."/>
            <person name="Finnerty J.R."/>
            <person name="Technau U."/>
            <person name="Martindale M.Q."/>
            <person name="Rokhsar D.S."/>
        </authorList>
    </citation>
    <scope>NUCLEOTIDE SEQUENCE [LARGE SCALE GENOMIC DNA]</scope>
    <source>
        <strain evidence="14">CH2 X CH6</strain>
    </source>
</reference>
<dbReference type="HOGENOM" id="CLU_041857_1_0_1"/>
<evidence type="ECO:0000256" key="7">
    <source>
        <dbReference type="ARBA" id="ARBA00022842"/>
    </source>
</evidence>
<evidence type="ECO:0000313" key="13">
    <source>
        <dbReference type="EMBL" id="EDO36566.1"/>
    </source>
</evidence>
<dbReference type="GO" id="GO:0052725">
    <property type="term" value="F:inositol-1,3,4-trisphosphate 6-kinase activity"/>
    <property type="evidence" value="ECO:0000318"/>
    <property type="project" value="GO_Central"/>
</dbReference>
<keyword evidence="14" id="KW-1185">Reference proteome</keyword>
<protein>
    <recommendedName>
        <fullName evidence="8">Inositol-tetrakisphosphate 1-kinase</fullName>
        <ecNumber evidence="8">2.7.1.134</ecNumber>
    </recommendedName>
</protein>
<feature type="binding site" evidence="10">
    <location>
        <position position="292"/>
    </location>
    <ligand>
        <name>Mg(2+)</name>
        <dbReference type="ChEBI" id="CHEBI:18420"/>
        <label>1</label>
    </ligand>
</feature>
<evidence type="ECO:0000256" key="9">
    <source>
        <dbReference type="PIRSR" id="PIRSR038186-1"/>
    </source>
</evidence>
<keyword evidence="2 8" id="KW-0808">Transferase</keyword>
<feature type="binding site" evidence="9">
    <location>
        <position position="165"/>
    </location>
    <ligand>
        <name>ATP</name>
        <dbReference type="ChEBI" id="CHEBI:30616"/>
    </ligand>
</feature>
<evidence type="ECO:0000256" key="5">
    <source>
        <dbReference type="ARBA" id="ARBA00022777"/>
    </source>
</evidence>
<feature type="binding site" evidence="9">
    <location>
        <position position="308"/>
    </location>
    <ligand>
        <name>1D-myo-inositol 1,3,4-trisphosphate</name>
        <dbReference type="ChEBI" id="CHEBI:58414"/>
    </ligand>
</feature>
<comment type="similarity">
    <text evidence="1 8">Belongs to the ITPK1 family.</text>
</comment>
<feature type="binding site" evidence="9">
    <location>
        <position position="208"/>
    </location>
    <ligand>
        <name>1D-myo-inositol 1,3,4-trisphosphate</name>
        <dbReference type="ChEBI" id="CHEBI:58414"/>
    </ligand>
</feature>
<feature type="binding site" evidence="10">
    <location>
        <position position="306"/>
    </location>
    <ligand>
        <name>Mg(2+)</name>
        <dbReference type="ChEBI" id="CHEBI:18420"/>
        <label>2</label>
    </ligand>
</feature>
<dbReference type="PANTHER" id="PTHR14217:SF1">
    <property type="entry name" value="INOSITOL-TETRAKISPHOSPHATE 1-KINASE"/>
    <property type="match status" value="1"/>
</dbReference>
<evidence type="ECO:0000313" key="14">
    <source>
        <dbReference type="Proteomes" id="UP000001593"/>
    </source>
</evidence>
<dbReference type="PANTHER" id="PTHR14217">
    <property type="entry name" value="INOSITOL-TETRAKISPHOSPHATE 1-KINASE"/>
    <property type="match status" value="1"/>
</dbReference>
<dbReference type="GO" id="GO:0052726">
    <property type="term" value="F:inositol-1,3,4-trisphosphate 5-kinase activity"/>
    <property type="evidence" value="ECO:0000318"/>
    <property type="project" value="GO_Central"/>
</dbReference>
<dbReference type="EC" id="2.7.1.134" evidence="8"/>
<gene>
    <name evidence="13" type="ORF">NEMVEDRAFT_v1g170935</name>
</gene>
<dbReference type="GO" id="GO:0005524">
    <property type="term" value="F:ATP binding"/>
    <property type="evidence" value="ECO:0007669"/>
    <property type="project" value="UniProtKB-KW"/>
</dbReference>
<sequence length="352" mass="39666">MSSSKNGLIVPATINKRVGFLLSPKKKRKTIFDAFAQLCGKTGIELVEIDLNVPLEEQGPFDIIIQKITDYMAEATEGDEASEKTVQSLKVYLQAHPQVKVLDPLDSVEKLCDRVISYKVMKQCEIQDNGWKAYIPNFVAIDSLDQKENLRRIKEANVEFPMVCKSVIGHGSEVSHQMALIFNQEGLQDLNPPCVVQQFINHNAVLYKIFVAAHKYCTVVRPSIKNFYRNLDLKKTIFFNSHDVSKSDSDSHLSVLDKFDEDEDPTPTDNILVGKLVKRLRDKLNLTMFGIDIVVEKGTKNHVVIDINYFPGYEGMPSFPKDMLQYIHLLLGEGEEEVGLLDIGPPTIPVIS</sequence>
<dbReference type="OMA" id="QHLYNRQ"/>
<evidence type="ECO:0000256" key="2">
    <source>
        <dbReference type="ARBA" id="ARBA00022679"/>
    </source>
</evidence>
<dbReference type="InterPro" id="IPR041429">
    <property type="entry name" value="ITPK1_N"/>
</dbReference>
<dbReference type="PhylomeDB" id="A7SIB4"/>
<feature type="binding site" evidence="9">
    <location>
        <begin position="197"/>
        <end position="208"/>
    </location>
    <ligand>
        <name>ATP</name>
        <dbReference type="ChEBI" id="CHEBI:30616"/>
    </ligand>
</feature>
<feature type="binding site" evidence="9">
    <location>
        <position position="176"/>
    </location>
    <ligand>
        <name>1D-myo-inositol 1,3,4-trisphosphate</name>
        <dbReference type="ChEBI" id="CHEBI:58414"/>
    </ligand>
</feature>
<dbReference type="FunFam" id="3.40.50.11370:FF:000004">
    <property type="entry name" value="Inositol-tetrakisphosphate 1-kinase"/>
    <property type="match status" value="1"/>
</dbReference>
<dbReference type="eggNOG" id="ENOG502QQS1">
    <property type="taxonomic scope" value="Eukaryota"/>
</dbReference>
<dbReference type="GO" id="GO:0047325">
    <property type="term" value="F:inositol-3,4,5,6-tetrakisphosphate 1-kinase activity"/>
    <property type="evidence" value="ECO:0000318"/>
    <property type="project" value="GO_Central"/>
</dbReference>
<keyword evidence="3 8" id="KW-0479">Metal-binding</keyword>
<dbReference type="SUPFAM" id="SSF56059">
    <property type="entry name" value="Glutathione synthetase ATP-binding domain-like"/>
    <property type="match status" value="1"/>
</dbReference>
<dbReference type="PIRSF" id="PIRSF038186">
    <property type="entry name" value="ITPK"/>
    <property type="match status" value="1"/>
</dbReference>
<dbReference type="GO" id="GO:0000287">
    <property type="term" value="F:magnesium ion binding"/>
    <property type="evidence" value="ECO:0007669"/>
    <property type="project" value="InterPro"/>
</dbReference>
<evidence type="ECO:0000256" key="4">
    <source>
        <dbReference type="ARBA" id="ARBA00022741"/>
    </source>
</evidence>
<dbReference type="STRING" id="45351.A7SIB4"/>
<dbReference type="Gene3D" id="3.40.50.11370">
    <property type="match status" value="1"/>
</dbReference>
<keyword evidence="6 8" id="KW-0067">ATP-binding</keyword>
<dbReference type="EMBL" id="DS469667">
    <property type="protein sequence ID" value="EDO36566.1"/>
    <property type="molecule type" value="Genomic_DNA"/>
</dbReference>
<organism evidence="13 14">
    <name type="scientific">Nematostella vectensis</name>
    <name type="common">Starlet sea anemone</name>
    <dbReference type="NCBI Taxonomy" id="45351"/>
    <lineage>
        <taxon>Eukaryota</taxon>
        <taxon>Metazoa</taxon>
        <taxon>Cnidaria</taxon>
        <taxon>Anthozoa</taxon>
        <taxon>Hexacorallia</taxon>
        <taxon>Actiniaria</taxon>
        <taxon>Edwardsiidae</taxon>
        <taxon>Nematostella</taxon>
    </lineage>
</organism>
<dbReference type="InterPro" id="IPR008656">
    <property type="entry name" value="Inositol_tetrakis-P_1-kinase"/>
</dbReference>
<comment type="subunit">
    <text evidence="8">Monomer.</text>
</comment>
<evidence type="ECO:0000259" key="12">
    <source>
        <dbReference type="Pfam" id="PF17927"/>
    </source>
</evidence>
<dbReference type="Pfam" id="PF05770">
    <property type="entry name" value="Ins134_P3_kin"/>
    <property type="match status" value="1"/>
</dbReference>
<feature type="binding site" evidence="9">
    <location>
        <position position="223"/>
    </location>
    <ligand>
        <name>ATP</name>
        <dbReference type="ChEBI" id="CHEBI:30616"/>
    </ligand>
</feature>
<dbReference type="GO" id="GO:0032957">
    <property type="term" value="P:inositol trisphosphate metabolic process"/>
    <property type="evidence" value="ECO:0007669"/>
    <property type="project" value="InterPro"/>
</dbReference>
<feature type="binding site" evidence="10">
    <location>
        <position position="306"/>
    </location>
    <ligand>
        <name>Mg(2+)</name>
        <dbReference type="ChEBI" id="CHEBI:18420"/>
        <label>1</label>
    </ligand>
</feature>
<keyword evidence="7 8" id="KW-0460">Magnesium</keyword>
<evidence type="ECO:0000256" key="8">
    <source>
        <dbReference type="PIRNR" id="PIRNR038186"/>
    </source>
</evidence>
<feature type="binding site" evidence="9">
    <location>
        <position position="114"/>
    </location>
    <ligand>
        <name>ATP</name>
        <dbReference type="ChEBI" id="CHEBI:30616"/>
    </ligand>
</feature>
<evidence type="ECO:0000259" key="11">
    <source>
        <dbReference type="Pfam" id="PF05770"/>
    </source>
</evidence>
<accession>A7SIB4</accession>
<dbReference type="Proteomes" id="UP000001593">
    <property type="component" value="Unassembled WGS sequence"/>
</dbReference>
<evidence type="ECO:0000256" key="3">
    <source>
        <dbReference type="ARBA" id="ARBA00022723"/>
    </source>
</evidence>
<proteinExistence type="inferred from homology"/>
<comment type="function">
    <text evidence="8">Kinase that can phosphorylate various inositol polyphosphate such as Ins(3,4,5,6)P4 or Ins(1,3,4)P3.</text>
</comment>
<dbReference type="FunCoup" id="A7SIB4">
    <property type="interactions" value="67"/>
</dbReference>
<evidence type="ECO:0000256" key="1">
    <source>
        <dbReference type="ARBA" id="ARBA00009601"/>
    </source>
</evidence>
<dbReference type="AlphaFoldDB" id="A7SIB4"/>
<name>A7SIB4_NEMVE</name>
<dbReference type="InParanoid" id="A7SIB4"/>
<feature type="binding site" evidence="9">
    <location>
        <position position="312"/>
    </location>
    <ligand>
        <name>1D-myo-inositol 1,3,4-trisphosphate</name>
        <dbReference type="ChEBI" id="CHEBI:58414"/>
    </ligand>
</feature>
<keyword evidence="4 8" id="KW-0547">Nucleotide-binding</keyword>
<dbReference type="Pfam" id="PF17927">
    <property type="entry name" value="Ins134_P3_kin_N"/>
    <property type="match status" value="1"/>
</dbReference>
<comment type="cofactor">
    <cofactor evidence="8 10">
        <name>Mg(2+)</name>
        <dbReference type="ChEBI" id="CHEBI:18420"/>
    </cofactor>
    <text evidence="8 10">Binds 2 magnesium ions per subunit.</text>
</comment>
<dbReference type="InterPro" id="IPR040464">
    <property type="entry name" value="InsP(3)kin_ATP-grasp"/>
</dbReference>
<comment type="catalytic activity">
    <reaction evidence="8">
        <text>1D-myo-inositol 3,4,5,6-tetrakisphosphate + ATP = 1D-myo-inositol 1,3,4,5,6-pentakisphosphate + ADP + H(+)</text>
        <dbReference type="Rhea" id="RHEA:12452"/>
        <dbReference type="ChEBI" id="CHEBI:15378"/>
        <dbReference type="ChEBI" id="CHEBI:30616"/>
        <dbReference type="ChEBI" id="CHEBI:57539"/>
        <dbReference type="ChEBI" id="CHEBI:57733"/>
        <dbReference type="ChEBI" id="CHEBI:456216"/>
        <dbReference type="EC" id="2.7.1.134"/>
    </reaction>
</comment>
<evidence type="ECO:0000256" key="10">
    <source>
        <dbReference type="PIRSR" id="PIRSR038186-2"/>
    </source>
</evidence>
<feature type="domain" description="Inositol-tetrakisphosphate 1-kinase N-terminal" evidence="12">
    <location>
        <begin position="17"/>
        <end position="107"/>
    </location>
</feature>
<keyword evidence="5 8" id="KW-0418">Kinase</keyword>
<feature type="binding site" evidence="9">
    <location>
        <position position="26"/>
    </location>
    <ligand>
        <name>1D-myo-inositol 1,3,4-trisphosphate</name>
        <dbReference type="ChEBI" id="CHEBI:58414"/>
    </ligand>
</feature>
<feature type="domain" description="Inositol 1,3,4-trisphosphate 5/6-kinase ATP-grasp" evidence="11">
    <location>
        <begin position="135"/>
        <end position="327"/>
    </location>
</feature>